<evidence type="ECO:0000313" key="10">
    <source>
        <dbReference type="Ensembl" id="ENSAZOP00000006148.1"/>
    </source>
</evidence>
<keyword evidence="5 6" id="KW-0443">Lipid metabolism</keyword>
<feature type="domain" description="PLA2c" evidence="9">
    <location>
        <begin position="187"/>
        <end position="728"/>
    </location>
</feature>
<dbReference type="SMART" id="SM00239">
    <property type="entry name" value="C2"/>
    <property type="match status" value="1"/>
</dbReference>
<keyword evidence="6 7" id="KW-0442">Lipid degradation</keyword>
<reference evidence="10" key="1">
    <citation type="submission" date="2025-08" db="UniProtKB">
        <authorList>
            <consortium name="Ensembl"/>
        </authorList>
    </citation>
    <scope>IDENTIFICATION</scope>
</reference>
<dbReference type="InterPro" id="IPR016035">
    <property type="entry name" value="Acyl_Trfase/lysoPLipase"/>
</dbReference>
<dbReference type="SUPFAM" id="SSF52151">
    <property type="entry name" value="FabD/lysophospholipase-like"/>
    <property type="match status" value="1"/>
</dbReference>
<dbReference type="Ensembl" id="ENSAZOT00000006571.1">
    <property type="protein sequence ID" value="ENSAZOP00000006148.1"/>
    <property type="gene ID" value="ENSAZOG00000003911.1"/>
</dbReference>
<dbReference type="PANTHER" id="PTHR10728">
    <property type="entry name" value="CYTOSOLIC PHOSPHOLIPASE A2"/>
    <property type="match status" value="1"/>
</dbReference>
<dbReference type="PROSITE" id="PS51210">
    <property type="entry name" value="PLA2C"/>
    <property type="match status" value="1"/>
</dbReference>
<keyword evidence="11" id="KW-1185">Reference proteome</keyword>
<dbReference type="Pfam" id="PF01735">
    <property type="entry name" value="PLA2_B"/>
    <property type="match status" value="1"/>
</dbReference>
<keyword evidence="4 6" id="KW-0378">Hydrolase</keyword>
<keyword evidence="7" id="KW-0479">Metal-binding</keyword>
<evidence type="ECO:0000259" key="8">
    <source>
        <dbReference type="PROSITE" id="PS50004"/>
    </source>
</evidence>
<comment type="catalytic activity">
    <reaction evidence="7">
        <text>a 1,2-diacyl-sn-glycero-3-phosphocholine + H2O = a 1-acyl-sn-glycero-3-phosphocholine + a fatty acid + H(+)</text>
        <dbReference type="Rhea" id="RHEA:15801"/>
        <dbReference type="ChEBI" id="CHEBI:15377"/>
        <dbReference type="ChEBI" id="CHEBI:15378"/>
        <dbReference type="ChEBI" id="CHEBI:28868"/>
        <dbReference type="ChEBI" id="CHEBI:57643"/>
        <dbReference type="ChEBI" id="CHEBI:58168"/>
        <dbReference type="EC" id="3.1.1.4"/>
    </reaction>
</comment>
<dbReference type="EC" id="3.1.1.4" evidence="2 7"/>
<dbReference type="InterPro" id="IPR000008">
    <property type="entry name" value="C2_dom"/>
</dbReference>
<reference evidence="10" key="2">
    <citation type="submission" date="2025-09" db="UniProtKB">
        <authorList>
            <consortium name="Ensembl"/>
        </authorList>
    </citation>
    <scope>IDENTIFICATION</scope>
</reference>
<dbReference type="InterPro" id="IPR002642">
    <property type="entry name" value="LysoPLipase_cat_dom"/>
</dbReference>
<dbReference type="Proteomes" id="UP000694549">
    <property type="component" value="Unplaced"/>
</dbReference>
<evidence type="ECO:0000256" key="2">
    <source>
        <dbReference type="ARBA" id="ARBA00013278"/>
    </source>
</evidence>
<evidence type="ECO:0000256" key="7">
    <source>
        <dbReference type="RuleBase" id="RU362102"/>
    </source>
</evidence>
<dbReference type="AlphaFoldDB" id="A0A8B9ZPC5"/>
<proteinExistence type="predicted"/>
<evidence type="ECO:0000256" key="4">
    <source>
        <dbReference type="ARBA" id="ARBA00022801"/>
    </source>
</evidence>
<dbReference type="GO" id="GO:0046475">
    <property type="term" value="P:glycerophospholipid catabolic process"/>
    <property type="evidence" value="ECO:0007669"/>
    <property type="project" value="TreeGrafter"/>
</dbReference>
<dbReference type="PROSITE" id="PS50004">
    <property type="entry name" value="C2"/>
    <property type="match status" value="1"/>
</dbReference>
<evidence type="ECO:0000256" key="3">
    <source>
        <dbReference type="ARBA" id="ARBA00022490"/>
    </source>
</evidence>
<dbReference type="GO" id="GO:0005509">
    <property type="term" value="F:calcium ion binding"/>
    <property type="evidence" value="ECO:0007669"/>
    <property type="project" value="TreeGrafter"/>
</dbReference>
<feature type="domain" description="C2" evidence="8">
    <location>
        <begin position="38"/>
        <end position="150"/>
    </location>
</feature>
<dbReference type="GO" id="GO:0005829">
    <property type="term" value="C:cytosol"/>
    <property type="evidence" value="ECO:0007669"/>
    <property type="project" value="TreeGrafter"/>
</dbReference>
<dbReference type="GO" id="GO:0005544">
    <property type="term" value="F:calcium-dependent phospholipid binding"/>
    <property type="evidence" value="ECO:0007669"/>
    <property type="project" value="TreeGrafter"/>
</dbReference>
<evidence type="ECO:0000256" key="1">
    <source>
        <dbReference type="ARBA" id="ARBA00004496"/>
    </source>
</evidence>
<dbReference type="GO" id="GO:0047498">
    <property type="term" value="F:calcium-dependent phospholipase A2 activity"/>
    <property type="evidence" value="ECO:0007669"/>
    <property type="project" value="TreeGrafter"/>
</dbReference>
<dbReference type="InterPro" id="IPR035892">
    <property type="entry name" value="C2_domain_sf"/>
</dbReference>
<dbReference type="Gene3D" id="3.40.1090.10">
    <property type="entry name" value="Cytosolic phospholipase A2 catalytic domain"/>
    <property type="match status" value="1"/>
</dbReference>
<accession>A0A8B9ZPC5</accession>
<dbReference type="CDD" id="cd07201">
    <property type="entry name" value="cPLA2_Grp-IVB-IVD-IVE-IVF"/>
    <property type="match status" value="1"/>
</dbReference>
<evidence type="ECO:0000259" key="9">
    <source>
        <dbReference type="PROSITE" id="PS51210"/>
    </source>
</evidence>
<organism evidence="10 11">
    <name type="scientific">Anas zonorhyncha</name>
    <name type="common">Eastern spot-billed duck</name>
    <dbReference type="NCBI Taxonomy" id="75864"/>
    <lineage>
        <taxon>Eukaryota</taxon>
        <taxon>Metazoa</taxon>
        <taxon>Chordata</taxon>
        <taxon>Craniata</taxon>
        <taxon>Vertebrata</taxon>
        <taxon>Euteleostomi</taxon>
        <taxon>Archelosauria</taxon>
        <taxon>Archosauria</taxon>
        <taxon>Dinosauria</taxon>
        <taxon>Saurischia</taxon>
        <taxon>Theropoda</taxon>
        <taxon>Coelurosauria</taxon>
        <taxon>Aves</taxon>
        <taxon>Neognathae</taxon>
        <taxon>Galloanserae</taxon>
        <taxon>Anseriformes</taxon>
        <taxon>Anatidae</taxon>
        <taxon>Anatinae</taxon>
        <taxon>Anas</taxon>
    </lineage>
</organism>
<dbReference type="SMART" id="SM00022">
    <property type="entry name" value="PLAc"/>
    <property type="match status" value="1"/>
</dbReference>
<dbReference type="Gene3D" id="2.60.40.150">
    <property type="entry name" value="C2 domain"/>
    <property type="match status" value="1"/>
</dbReference>
<comment type="domain">
    <text evidence="7">The N-terminal C2 domain associates with lipid membranes upon calcium binding.</text>
</comment>
<evidence type="ECO:0000313" key="11">
    <source>
        <dbReference type="Proteomes" id="UP000694549"/>
    </source>
</evidence>
<sequence length="728" mass="83791">AYSVLVPSNISLDEQWSALLYDSYLTQLDLGRTGHLLSMFELQNISMPPSHVSCFRCQIFCVCVSTVSQSDCYVSLWLPTASDDKFQTKTIRNCRNPVWNETFYFRIQRKVKNILEITVSDDDIIHDDDQAIILFDVAKISLGKTVFMAFPLNPEVRTKSEVNQRGKNVTSRYTRNVLSLLSLKTRNGFQEDLDIRLGFDLCSQEQDFICKRKKVVAAALKDILQLEEDLQDDEVPLVAIMTTGGGTRALTAMYAHLLSVQELNVLDCVSYITGLSGTTWTMANLYEDPDWSQKDLKETLNDVRRHVLKNKFFTCFAPDRLKYYLKELCQRKQEGHQISFTDLWGLIIETMFHEKEDCHKLTDQQQALNQGQNPLPIYLALNVKDKISDQDFREWVEFTPYEVGFLKYGAFIRAEDFGSEFFMGHLMKKIPESRICFLEGIWSSVFSLNLMDAWYISVHSEDFWHKWTQDKITNIDDETLFPIRPNELETRVVCPTGSFSDIFRDVVMLRPAASEIPNFLKGLQMNNNYLESQFSTWKDCELDSRPNHLTGATDYLILIDTAFAFATSYPPLTRPERKMDVILHFNYSSGSQTGPLKEASKYFANQGIPFPTEVPDDQETPNLKECYILGDKESPETPIVIFFPLVNDTFREYKAPGVKRSPSEMAEGDVDVANTCGPYYINNLSYSEEDFDKLVNLSYYNVQNNKDLIIQALRTAVERKKKRKAKEC</sequence>
<keyword evidence="7" id="KW-0106">Calcium</keyword>
<comment type="subcellular location">
    <subcellularLocation>
        <location evidence="1">Cytoplasm</location>
    </subcellularLocation>
</comment>
<evidence type="ECO:0000256" key="6">
    <source>
        <dbReference type="PROSITE-ProRule" id="PRU00555"/>
    </source>
</evidence>
<dbReference type="FunFam" id="3.40.1090.10:FF:000002">
    <property type="entry name" value="Phospholipase A2"/>
    <property type="match status" value="1"/>
</dbReference>
<evidence type="ECO:0000256" key="5">
    <source>
        <dbReference type="ARBA" id="ARBA00023098"/>
    </source>
</evidence>
<keyword evidence="3 7" id="KW-0963">Cytoplasm</keyword>
<dbReference type="Pfam" id="PF00168">
    <property type="entry name" value="C2"/>
    <property type="match status" value="1"/>
</dbReference>
<dbReference type="PANTHER" id="PTHR10728:SF67">
    <property type="entry name" value="PHOSPHOLIPASE A2"/>
    <property type="match status" value="1"/>
</dbReference>
<protein>
    <recommendedName>
        <fullName evidence="2 7">Phospholipase A2</fullName>
        <ecNumber evidence="2 7">3.1.1.4</ecNumber>
    </recommendedName>
</protein>
<dbReference type="SUPFAM" id="SSF49562">
    <property type="entry name" value="C2 domain (Calcium/lipid-binding domain, CaLB)"/>
    <property type="match status" value="1"/>
</dbReference>
<name>A0A8B9ZPC5_9AVES</name>